<dbReference type="PANTHER" id="PTHR19372">
    <property type="entry name" value="SULFITE REDUCTASE"/>
    <property type="match status" value="1"/>
</dbReference>
<dbReference type="Pfam" id="PF00174">
    <property type="entry name" value="Oxidored_molyb"/>
    <property type="match status" value="1"/>
</dbReference>
<dbReference type="AlphaFoldDB" id="A0A5C4VLU9"/>
<name>A0A5C4VLU9_9ACTN</name>
<feature type="domain" description="Oxidoreductase molybdopterin-binding" evidence="1">
    <location>
        <begin position="22"/>
        <end position="167"/>
    </location>
</feature>
<dbReference type="Proteomes" id="UP000313231">
    <property type="component" value="Unassembled WGS sequence"/>
</dbReference>
<sequence length="294" mass="31655">GVSSWQTANEGFYLIDTAIIKPTIAPADWELRIHGMVEREIRLTYADLVRREITQDWITLNCVSNEVGGDLVGNAWWSGTRLAAILAEAGPKEGADAVLQTSEDGWTCGTPLAVLMDDRNAMLAVAMNGEPLPIEHGFPVRTIVPGLYGYVSACKWVVDMEVTRFEDITAYWTDKGWSEQGPVKIASKIEVPGDGADVPAGEVVCAGVAWLQHTGISAVEVQVDGGRWQPATLAATPNADTWVQWRLALDLPAGEHRLRVRAIDAEGRTQTGAIADVVPDGATGWHTISVTASA</sequence>
<dbReference type="InterPro" id="IPR014756">
    <property type="entry name" value="Ig_E-set"/>
</dbReference>
<dbReference type="GO" id="GO:0006790">
    <property type="term" value="P:sulfur compound metabolic process"/>
    <property type="evidence" value="ECO:0007669"/>
    <property type="project" value="TreeGrafter"/>
</dbReference>
<dbReference type="Gene3D" id="3.90.420.10">
    <property type="entry name" value="Oxidoreductase, molybdopterin-binding domain"/>
    <property type="match status" value="1"/>
</dbReference>
<dbReference type="SUPFAM" id="SSF56524">
    <property type="entry name" value="Oxidoreductase molybdopterin-binding domain"/>
    <property type="match status" value="1"/>
</dbReference>
<dbReference type="GO" id="GO:0043546">
    <property type="term" value="F:molybdopterin cofactor binding"/>
    <property type="evidence" value="ECO:0007669"/>
    <property type="project" value="TreeGrafter"/>
</dbReference>
<dbReference type="Gene3D" id="2.60.40.650">
    <property type="match status" value="1"/>
</dbReference>
<dbReference type="GO" id="GO:0020037">
    <property type="term" value="F:heme binding"/>
    <property type="evidence" value="ECO:0007669"/>
    <property type="project" value="TreeGrafter"/>
</dbReference>
<dbReference type="RefSeq" id="WP_158296663.1">
    <property type="nucleotide sequence ID" value="NZ_VDMP01000027.1"/>
</dbReference>
<dbReference type="SUPFAM" id="SSF81296">
    <property type="entry name" value="E set domains"/>
    <property type="match status" value="1"/>
</dbReference>
<dbReference type="OrthoDB" id="9795587at2"/>
<dbReference type="InterPro" id="IPR000572">
    <property type="entry name" value="OxRdtase_Mopterin-bd_dom"/>
</dbReference>
<dbReference type="PANTHER" id="PTHR19372:SF7">
    <property type="entry name" value="SULFITE OXIDASE, MITOCHONDRIAL"/>
    <property type="match status" value="1"/>
</dbReference>
<proteinExistence type="predicted"/>
<reference evidence="2 3" key="1">
    <citation type="journal article" date="2016" name="Int. J. Syst. Evol. Microbiol.">
        <title>Nocardioides albidus sp. nov., an actinobacterium isolated from garden soil.</title>
        <authorList>
            <person name="Singh H."/>
            <person name="Du J."/>
            <person name="Trinh H."/>
            <person name="Won K."/>
            <person name="Yang J.E."/>
            <person name="Yin C."/>
            <person name="Kook M."/>
            <person name="Yi T.H."/>
        </authorList>
    </citation>
    <scope>NUCLEOTIDE SEQUENCE [LARGE SCALE GENOMIC DNA]</scope>
    <source>
        <strain evidence="2 3">CCTCC AB 2015297</strain>
    </source>
</reference>
<keyword evidence="3" id="KW-1185">Reference proteome</keyword>
<accession>A0A5C4VLU9</accession>
<feature type="non-terminal residue" evidence="2">
    <location>
        <position position="1"/>
    </location>
</feature>
<dbReference type="GO" id="GO:0008482">
    <property type="term" value="F:sulfite oxidase activity"/>
    <property type="evidence" value="ECO:0007669"/>
    <property type="project" value="TreeGrafter"/>
</dbReference>
<evidence type="ECO:0000259" key="1">
    <source>
        <dbReference type="Pfam" id="PF00174"/>
    </source>
</evidence>
<protein>
    <submittedName>
        <fullName evidence="2">Oxidoreductase</fullName>
    </submittedName>
</protein>
<gene>
    <name evidence="2" type="ORF">FHP29_20765</name>
</gene>
<evidence type="ECO:0000313" key="3">
    <source>
        <dbReference type="Proteomes" id="UP000313231"/>
    </source>
</evidence>
<dbReference type="EMBL" id="VDMP01000027">
    <property type="protein sequence ID" value="TNM36721.1"/>
    <property type="molecule type" value="Genomic_DNA"/>
</dbReference>
<dbReference type="InterPro" id="IPR036374">
    <property type="entry name" value="OxRdtase_Mopterin-bd_sf"/>
</dbReference>
<evidence type="ECO:0000313" key="2">
    <source>
        <dbReference type="EMBL" id="TNM36721.1"/>
    </source>
</evidence>
<organism evidence="2 3">
    <name type="scientific">Nocardioides albidus</name>
    <dbReference type="NCBI Taxonomy" id="1517589"/>
    <lineage>
        <taxon>Bacteria</taxon>
        <taxon>Bacillati</taxon>
        <taxon>Actinomycetota</taxon>
        <taxon>Actinomycetes</taxon>
        <taxon>Propionibacteriales</taxon>
        <taxon>Nocardioidaceae</taxon>
        <taxon>Nocardioides</taxon>
    </lineage>
</organism>
<comment type="caution">
    <text evidence="2">The sequence shown here is derived from an EMBL/GenBank/DDBJ whole genome shotgun (WGS) entry which is preliminary data.</text>
</comment>